<keyword evidence="5 6" id="KW-0472">Membrane</keyword>
<evidence type="ECO:0000313" key="7">
    <source>
        <dbReference type="EMBL" id="MEA5455159.1"/>
    </source>
</evidence>
<keyword evidence="8" id="KW-1185">Reference proteome</keyword>
<feature type="transmembrane region" description="Helical" evidence="6">
    <location>
        <begin position="6"/>
        <end position="27"/>
    </location>
</feature>
<evidence type="ECO:0000313" key="8">
    <source>
        <dbReference type="Proteomes" id="UP001304769"/>
    </source>
</evidence>
<feature type="transmembrane region" description="Helical" evidence="6">
    <location>
        <begin position="65"/>
        <end position="85"/>
    </location>
</feature>
<dbReference type="InterPro" id="IPR001851">
    <property type="entry name" value="ABC_transp_permease"/>
</dbReference>
<comment type="subcellular location">
    <subcellularLocation>
        <location evidence="1">Cell membrane</location>
        <topology evidence="1">Multi-pass membrane protein</topology>
    </subcellularLocation>
</comment>
<proteinExistence type="predicted"/>
<dbReference type="RefSeq" id="WP_323279017.1">
    <property type="nucleotide sequence ID" value="NZ_JAYGGQ010000007.1"/>
</dbReference>
<feature type="transmembrane region" description="Helical" evidence="6">
    <location>
        <begin position="154"/>
        <end position="171"/>
    </location>
</feature>
<keyword evidence="2" id="KW-1003">Cell membrane</keyword>
<evidence type="ECO:0000256" key="1">
    <source>
        <dbReference type="ARBA" id="ARBA00004651"/>
    </source>
</evidence>
<evidence type="ECO:0000256" key="2">
    <source>
        <dbReference type="ARBA" id="ARBA00022475"/>
    </source>
</evidence>
<protein>
    <submittedName>
        <fullName evidence="7">ABC transporter permease</fullName>
    </submittedName>
</protein>
<feature type="transmembrane region" description="Helical" evidence="6">
    <location>
        <begin position="201"/>
        <end position="220"/>
    </location>
</feature>
<sequence length="318" mass="32204">MNDVLGHLLTAGTLAVILMKVAPILLAAIGGAFTQQGNILNIGLEGMMLIGAFAAISVGSLAGNAFVGVLAAVVAAVLLAALYALATLYFKADFIVVGIGINLLAAGLTVFLLQVLYGNSGVTPPSATINLPGIPLGPIADIPVLGQAIANQTALVWLAFLCVPLYSFVLYRTRFGVHLRAVGEDEGAAAAAGISIRRMKFSSVLISGALCGLAGAQLAMATLGSFTAGMTSGRGFIAVAALTFGLAKPVRTMIASLIFGAADAIADQLGLAGVNSNLALMTPYIITVLALVLAGFRLRGAWAKRAVAKRAAAKAQTA</sequence>
<name>A0ABU5T6L8_9MICC</name>
<accession>A0ABU5T6L8</accession>
<reference evidence="7 8" key="1">
    <citation type="submission" date="2023-12" db="EMBL/GenBank/DDBJ databases">
        <title>Sinomonas terricola sp. nov, isolated from litchi orchard soil in Guangdong, PR China.</title>
        <authorList>
            <person name="Jiaxin W."/>
            <person name="Yang Z."/>
            <person name="Honghui Z."/>
        </authorList>
    </citation>
    <scope>NUCLEOTIDE SEQUENCE [LARGE SCALE GENOMIC DNA]</scope>
    <source>
        <strain evidence="7 8">JGH33</strain>
    </source>
</reference>
<evidence type="ECO:0000256" key="6">
    <source>
        <dbReference type="SAM" id="Phobius"/>
    </source>
</evidence>
<dbReference type="CDD" id="cd06580">
    <property type="entry name" value="TM_PBP1_transp_TpRbsC_like"/>
    <property type="match status" value="1"/>
</dbReference>
<organism evidence="7 8">
    <name type="scientific">Sinomonas terricola</name>
    <dbReference type="NCBI Taxonomy" id="3110330"/>
    <lineage>
        <taxon>Bacteria</taxon>
        <taxon>Bacillati</taxon>
        <taxon>Actinomycetota</taxon>
        <taxon>Actinomycetes</taxon>
        <taxon>Micrococcales</taxon>
        <taxon>Micrococcaceae</taxon>
        <taxon>Sinomonas</taxon>
    </lineage>
</organism>
<feature type="transmembrane region" description="Helical" evidence="6">
    <location>
        <begin position="39"/>
        <end position="59"/>
    </location>
</feature>
<evidence type="ECO:0000256" key="3">
    <source>
        <dbReference type="ARBA" id="ARBA00022692"/>
    </source>
</evidence>
<evidence type="ECO:0000256" key="4">
    <source>
        <dbReference type="ARBA" id="ARBA00022989"/>
    </source>
</evidence>
<dbReference type="Pfam" id="PF02653">
    <property type="entry name" value="BPD_transp_2"/>
    <property type="match status" value="1"/>
</dbReference>
<keyword evidence="4 6" id="KW-1133">Transmembrane helix</keyword>
<keyword evidence="3 6" id="KW-0812">Transmembrane</keyword>
<gene>
    <name evidence="7" type="ORF">SPF06_10545</name>
</gene>
<dbReference type="EMBL" id="JAYGGQ010000007">
    <property type="protein sequence ID" value="MEA5455159.1"/>
    <property type="molecule type" value="Genomic_DNA"/>
</dbReference>
<feature type="transmembrane region" description="Helical" evidence="6">
    <location>
        <begin position="278"/>
        <end position="296"/>
    </location>
</feature>
<comment type="caution">
    <text evidence="7">The sequence shown here is derived from an EMBL/GenBank/DDBJ whole genome shotgun (WGS) entry which is preliminary data.</text>
</comment>
<dbReference type="PANTHER" id="PTHR43370">
    <property type="entry name" value="SUGAR ABC TRANSPORTER INTEGRAL MEMBRANE PROTEIN-RELATED"/>
    <property type="match status" value="1"/>
</dbReference>
<dbReference type="PANTHER" id="PTHR43370:SF1">
    <property type="entry name" value="GUANOSINE ABC TRANSPORTER PERMEASE PROTEIN NUPQ"/>
    <property type="match status" value="1"/>
</dbReference>
<evidence type="ECO:0000256" key="5">
    <source>
        <dbReference type="ARBA" id="ARBA00023136"/>
    </source>
</evidence>
<feature type="transmembrane region" description="Helical" evidence="6">
    <location>
        <begin position="94"/>
        <end position="117"/>
    </location>
</feature>
<dbReference type="Proteomes" id="UP001304769">
    <property type="component" value="Unassembled WGS sequence"/>
</dbReference>